<dbReference type="GO" id="GO:0046403">
    <property type="term" value="F:polynucleotide 3'-phosphatase activity"/>
    <property type="evidence" value="ECO:0007669"/>
    <property type="project" value="TreeGrafter"/>
</dbReference>
<dbReference type="GO" id="GO:0006281">
    <property type="term" value="P:DNA repair"/>
    <property type="evidence" value="ECO:0007669"/>
    <property type="project" value="TreeGrafter"/>
</dbReference>
<feature type="region of interest" description="Disordered" evidence="1">
    <location>
        <begin position="183"/>
        <end position="290"/>
    </location>
</feature>
<keyword evidence="3" id="KW-1185">Reference proteome</keyword>
<dbReference type="Pfam" id="PF13671">
    <property type="entry name" value="AAA_33"/>
    <property type="match status" value="1"/>
</dbReference>
<dbReference type="PANTHER" id="PTHR12083">
    <property type="entry name" value="BIFUNCTIONAL POLYNUCLEOTIDE PHOSPHATASE/KINASE"/>
    <property type="match status" value="1"/>
</dbReference>
<dbReference type="GO" id="GO:0046404">
    <property type="term" value="F:ATP-dependent polydeoxyribonucleotide 5'-hydroxyl-kinase activity"/>
    <property type="evidence" value="ECO:0007669"/>
    <property type="project" value="TreeGrafter"/>
</dbReference>
<name>A0A8K0JG02_9TREE</name>
<evidence type="ECO:0000256" key="1">
    <source>
        <dbReference type="SAM" id="MobiDB-lite"/>
    </source>
</evidence>
<dbReference type="EMBL" id="JABELV010000165">
    <property type="protein sequence ID" value="KAG7528844.1"/>
    <property type="molecule type" value="Genomic_DNA"/>
</dbReference>
<comment type="caution">
    <text evidence="2">The sequence shown here is derived from an EMBL/GenBank/DDBJ whole genome shotgun (WGS) entry which is preliminary data.</text>
</comment>
<dbReference type="Proteomes" id="UP000812966">
    <property type="component" value="Unassembled WGS sequence"/>
</dbReference>
<dbReference type="InterPro" id="IPR027417">
    <property type="entry name" value="P-loop_NTPase"/>
</dbReference>
<sequence>MTSVLQDTVQSARRQRLLILVGVVGSGKTTLAQEMVKTGRWVRASQDDAPTRRRQECEAMVRSGLRQGKDVVVDRVGFDYQQRAHFLNIAKEFPNVDCYCLIWQSSAKALEARLRQRTNHPTIKDATQAMRILGIMLSTYRPPNRDVPEGFKRLFVLPFSRQPAGGMWTEELIEQLLQDVETSPDGWSDDGKPVAWTHSPPAASSGPGRGSWRGRGQSIGFRPYSRPPIEHGFVGQDPPPGGYRYQARPQHISPQLAFRPGQSGGQTMLGFRADSWHTRTDRPSQPPPQQ</sequence>
<evidence type="ECO:0000313" key="2">
    <source>
        <dbReference type="EMBL" id="KAG7528844.1"/>
    </source>
</evidence>
<evidence type="ECO:0000313" key="3">
    <source>
        <dbReference type="Proteomes" id="UP000812966"/>
    </source>
</evidence>
<dbReference type="Gene3D" id="3.40.50.300">
    <property type="entry name" value="P-loop containing nucleotide triphosphate hydrolases"/>
    <property type="match status" value="1"/>
</dbReference>
<proteinExistence type="predicted"/>
<dbReference type="PANTHER" id="PTHR12083:SF9">
    <property type="entry name" value="BIFUNCTIONAL POLYNUCLEOTIDE PHOSPHATASE_KINASE"/>
    <property type="match status" value="1"/>
</dbReference>
<protein>
    <submittedName>
        <fullName evidence="2">Uncharacterized protein</fullName>
    </submittedName>
</protein>
<gene>
    <name evidence="2" type="ORF">FFLO_05904</name>
</gene>
<dbReference type="SUPFAM" id="SSF52540">
    <property type="entry name" value="P-loop containing nucleoside triphosphate hydrolases"/>
    <property type="match status" value="1"/>
</dbReference>
<reference evidence="2" key="1">
    <citation type="submission" date="2020-04" db="EMBL/GenBank/DDBJ databases">
        <title>Analysis of mating type loci in Filobasidium floriforme.</title>
        <authorList>
            <person name="Nowrousian M."/>
        </authorList>
    </citation>
    <scope>NUCLEOTIDE SEQUENCE</scope>
    <source>
        <strain evidence="2">CBS 6242</strain>
    </source>
</reference>
<organism evidence="2 3">
    <name type="scientific">Filobasidium floriforme</name>
    <dbReference type="NCBI Taxonomy" id="5210"/>
    <lineage>
        <taxon>Eukaryota</taxon>
        <taxon>Fungi</taxon>
        <taxon>Dikarya</taxon>
        <taxon>Basidiomycota</taxon>
        <taxon>Agaricomycotina</taxon>
        <taxon>Tremellomycetes</taxon>
        <taxon>Filobasidiales</taxon>
        <taxon>Filobasidiaceae</taxon>
        <taxon>Filobasidium</taxon>
    </lineage>
</organism>
<accession>A0A8K0JG02</accession>
<dbReference type="GO" id="GO:0003690">
    <property type="term" value="F:double-stranded DNA binding"/>
    <property type="evidence" value="ECO:0007669"/>
    <property type="project" value="TreeGrafter"/>
</dbReference>
<dbReference type="AlphaFoldDB" id="A0A8K0JG02"/>